<reference evidence="1 2" key="1">
    <citation type="submission" date="2015-12" db="EMBL/GenBank/DDBJ databases">
        <title>Draft genome sequence of Moniliophthora roreri, the causal agent of frosty pod rot of cacao.</title>
        <authorList>
            <person name="Aime M.C."/>
            <person name="Diaz-Valderrama J.R."/>
            <person name="Kijpornyongpan T."/>
            <person name="Phillips-Mora W."/>
        </authorList>
    </citation>
    <scope>NUCLEOTIDE SEQUENCE [LARGE SCALE GENOMIC DNA]</scope>
    <source>
        <strain evidence="1 2">MCA 2952</strain>
    </source>
</reference>
<proteinExistence type="predicted"/>
<gene>
    <name evidence="1" type="ORF">WG66_12860</name>
</gene>
<name>A0A0W0FEH1_MONRR</name>
<accession>A0A0W0FEH1</accession>
<evidence type="ECO:0000313" key="1">
    <source>
        <dbReference type="EMBL" id="KTB34562.1"/>
    </source>
</evidence>
<sequence>MVIIKLVTSCSSHAVIPQPGGSNQIEGITVAGQRTSANFKVPDELQEKYEESFVAPLHAFKKLTPIALTSSGSQSLIDESLIDETASINDITQTEESQATPATATNTVMVTEPTRTDLVISITQDQDSGTVTSHPAVETATIGFKPASNTIEDQDNQGSDMKNTAENVNMDSHEYEAGEPGAEACYHINDYTMQDEEPEVEACSHANDYTMQAKAEAGSHTNNHKYYAS</sequence>
<organism evidence="1 2">
    <name type="scientific">Moniliophthora roreri</name>
    <name type="common">Frosty pod rot fungus</name>
    <name type="synonym">Monilia roreri</name>
    <dbReference type="NCBI Taxonomy" id="221103"/>
    <lineage>
        <taxon>Eukaryota</taxon>
        <taxon>Fungi</taxon>
        <taxon>Dikarya</taxon>
        <taxon>Basidiomycota</taxon>
        <taxon>Agaricomycotina</taxon>
        <taxon>Agaricomycetes</taxon>
        <taxon>Agaricomycetidae</taxon>
        <taxon>Agaricales</taxon>
        <taxon>Marasmiineae</taxon>
        <taxon>Marasmiaceae</taxon>
        <taxon>Moniliophthora</taxon>
    </lineage>
</organism>
<dbReference type="Proteomes" id="UP000054988">
    <property type="component" value="Unassembled WGS sequence"/>
</dbReference>
<evidence type="ECO:0000313" key="2">
    <source>
        <dbReference type="Proteomes" id="UP000054988"/>
    </source>
</evidence>
<comment type="caution">
    <text evidence="1">The sequence shown here is derived from an EMBL/GenBank/DDBJ whole genome shotgun (WGS) entry which is preliminary data.</text>
</comment>
<dbReference type="EMBL" id="LATX01002063">
    <property type="protein sequence ID" value="KTB34562.1"/>
    <property type="molecule type" value="Genomic_DNA"/>
</dbReference>
<protein>
    <submittedName>
        <fullName evidence="1">Uncharacterized protein</fullName>
    </submittedName>
</protein>
<dbReference type="AlphaFoldDB" id="A0A0W0FEH1"/>